<dbReference type="RefSeq" id="WP_010973525.1">
    <property type="nucleotide sequence ID" value="NC_003063.2"/>
</dbReference>
<dbReference type="CDD" id="cd12164">
    <property type="entry name" value="GDH_like_2"/>
    <property type="match status" value="1"/>
</dbReference>
<dbReference type="GO" id="GO:0016491">
    <property type="term" value="F:oxidoreductase activity"/>
    <property type="evidence" value="ECO:0007669"/>
    <property type="project" value="UniProtKB-KW"/>
</dbReference>
<dbReference type="AlphaFoldDB" id="Q7CTY2"/>
<keyword evidence="1" id="KW-0560">Oxidoreductase</keyword>
<dbReference type="STRING" id="176299.Atu4048"/>
<protein>
    <submittedName>
        <fullName evidence="4">2-hydroxyacid dehydrogenase</fullName>
    </submittedName>
</protein>
<sequence length="314" mass="34380">MPSPIAFVSRMNAETEAVWKQALRAAMPEEDILSFSELSAEQKSRVDFAIVANPDPADIAALPSLTWIHSLWAGVERLVLELGEKAPPIVRLKDPELSRVMAEAVLAWTYYLQRDMPAYRKNQEKALWQELDYRHPGEMTIGLLGLGALGRAAAERLTHAGFNVSGWSRSEKAIAGVETLTGDDGLQTLLEKSDILVCLVPLTDATRGLLDAGRLAVMKQGAALINFARGAVIVADDLLSALDSGRISHAVLDVFEQEPLPTASSFWRHPKVTVLPHISAPTSRESSARIVAGNVRIWRETGRLPDTVDMIRGY</sequence>
<reference evidence="4 5" key="2">
    <citation type="journal article" date="2001" name="Science">
        <title>Genome sequence of the plant pathogen and biotechnology agent Agrobacterium tumefaciens C58.</title>
        <authorList>
            <person name="Goodner B."/>
            <person name="Hinkle G."/>
            <person name="Gattung S."/>
            <person name="Miller N."/>
            <person name="Blanchard M."/>
            <person name="Qurollo B."/>
            <person name="Goldman B.S."/>
            <person name="Cao Y."/>
            <person name="Askenazi M."/>
            <person name="Halling C."/>
            <person name="Mullin L."/>
            <person name="Houmiel K."/>
            <person name="Gordon J."/>
            <person name="Vaudin M."/>
            <person name="Iartchouk O."/>
            <person name="Epp A."/>
            <person name="Liu F."/>
            <person name="Wollam C."/>
            <person name="Allinger M."/>
            <person name="Doughty D."/>
            <person name="Scott C."/>
            <person name="Lappas C."/>
            <person name="Markelz B."/>
            <person name="Flanagan C."/>
            <person name="Crowell C."/>
            <person name="Gurson J."/>
            <person name="Lomo C."/>
            <person name="Sear C."/>
            <person name="Strub G."/>
            <person name="Cielo C."/>
            <person name="Slater S."/>
        </authorList>
    </citation>
    <scope>NUCLEOTIDE SEQUENCE [LARGE SCALE GENOMIC DNA]</scope>
    <source>
        <strain evidence="5">C58 / ATCC 33970</strain>
    </source>
</reference>
<dbReference type="PhylomeDB" id="Q7CTY2"/>
<evidence type="ECO:0000256" key="2">
    <source>
        <dbReference type="ARBA" id="ARBA00023027"/>
    </source>
</evidence>
<dbReference type="PANTHER" id="PTHR43333">
    <property type="entry name" value="2-HACID_DH_C DOMAIN-CONTAINING PROTEIN"/>
    <property type="match status" value="1"/>
</dbReference>
<evidence type="ECO:0000259" key="3">
    <source>
        <dbReference type="Pfam" id="PF02826"/>
    </source>
</evidence>
<dbReference type="HOGENOM" id="CLU_019796_1_0_5"/>
<dbReference type="InterPro" id="IPR006140">
    <property type="entry name" value="D-isomer_DH_NAD-bd"/>
</dbReference>
<dbReference type="InterPro" id="IPR036291">
    <property type="entry name" value="NAD(P)-bd_dom_sf"/>
</dbReference>
<dbReference type="EnsemblBacteria" id="AAK89380">
    <property type="protein sequence ID" value="AAK89380"/>
    <property type="gene ID" value="Atu4048"/>
</dbReference>
<gene>
    <name evidence="4" type="ordered locus">Atu4048</name>
</gene>
<keyword evidence="2" id="KW-0520">NAD</keyword>
<dbReference type="EMBL" id="AE007870">
    <property type="protein sequence ID" value="AAK89380.1"/>
    <property type="molecule type" value="Genomic_DNA"/>
</dbReference>
<evidence type="ECO:0000256" key="1">
    <source>
        <dbReference type="ARBA" id="ARBA00023002"/>
    </source>
</evidence>
<dbReference type="PATRIC" id="fig|176299.10.peg.3865"/>
<feature type="domain" description="D-isomer specific 2-hydroxyacid dehydrogenase NAD-binding" evidence="3">
    <location>
        <begin position="111"/>
        <end position="279"/>
    </location>
</feature>
<dbReference type="eggNOG" id="COG0111">
    <property type="taxonomic scope" value="Bacteria"/>
</dbReference>
<dbReference type="SUPFAM" id="SSF51735">
    <property type="entry name" value="NAD(P)-binding Rossmann-fold domains"/>
    <property type="match status" value="1"/>
</dbReference>
<dbReference type="GeneID" id="1135922"/>
<dbReference type="Pfam" id="PF02826">
    <property type="entry name" value="2-Hacid_dh_C"/>
    <property type="match status" value="1"/>
</dbReference>
<dbReference type="KEGG" id="atu:Atu4048"/>
<evidence type="ECO:0000313" key="4">
    <source>
        <dbReference type="EMBL" id="AAK89380.1"/>
    </source>
</evidence>
<evidence type="ECO:0000313" key="5">
    <source>
        <dbReference type="Proteomes" id="UP000000813"/>
    </source>
</evidence>
<proteinExistence type="predicted"/>
<dbReference type="OrthoDB" id="9787219at2"/>
<name>Q7CTY2_AGRFC</name>
<dbReference type="PANTHER" id="PTHR43333:SF1">
    <property type="entry name" value="D-ISOMER SPECIFIC 2-HYDROXYACID DEHYDROGENASE NAD-BINDING DOMAIN-CONTAINING PROTEIN"/>
    <property type="match status" value="1"/>
</dbReference>
<organism evidence="4 5">
    <name type="scientific">Agrobacterium fabrum (strain C58 / ATCC 33970)</name>
    <name type="common">Agrobacterium tumefaciens (strain C58)</name>
    <dbReference type="NCBI Taxonomy" id="176299"/>
    <lineage>
        <taxon>Bacteria</taxon>
        <taxon>Pseudomonadati</taxon>
        <taxon>Pseudomonadota</taxon>
        <taxon>Alphaproteobacteria</taxon>
        <taxon>Hyphomicrobiales</taxon>
        <taxon>Rhizobiaceae</taxon>
        <taxon>Rhizobium/Agrobacterium group</taxon>
        <taxon>Agrobacterium</taxon>
        <taxon>Agrobacterium tumefaciens complex</taxon>
    </lineage>
</organism>
<dbReference type="Proteomes" id="UP000000813">
    <property type="component" value="Chromosome linear"/>
</dbReference>
<keyword evidence="5" id="KW-1185">Reference proteome</keyword>
<accession>Q7CTY2</accession>
<reference evidence="4 5" key="1">
    <citation type="journal article" date="2001" name="Science">
        <title>The genome of the natural genetic engineer Agrobacterium tumefaciens C58.</title>
        <authorList>
            <person name="Wood D.W."/>
            <person name="Setubal J.C."/>
            <person name="Kaul R."/>
            <person name="Monks D.E."/>
            <person name="Kitajima J.P."/>
            <person name="Okura V.K."/>
            <person name="Zhou Y."/>
            <person name="Chen L."/>
            <person name="Wood G.E."/>
            <person name="Almeida N.F.Jr."/>
            <person name="Woo L."/>
            <person name="Chen Y."/>
            <person name="Paulsen I.T."/>
            <person name="Eisen J.A."/>
            <person name="Karp P.D."/>
            <person name="Bovee D.Sr."/>
            <person name="Chapman P."/>
            <person name="Clendenning J."/>
            <person name="Deatherage G."/>
            <person name="Gillet W."/>
            <person name="Grant C."/>
            <person name="Kutyavin T."/>
            <person name="Levy R."/>
            <person name="Li M.J."/>
            <person name="McClelland E."/>
            <person name="Palmieri A."/>
            <person name="Raymond C."/>
            <person name="Rouse G."/>
            <person name="Saenphimmachak C."/>
            <person name="Wu Z."/>
            <person name="Romero P."/>
            <person name="Gordon D."/>
            <person name="Zhang S."/>
            <person name="Yoo H."/>
            <person name="Tao Y."/>
            <person name="Biddle P."/>
            <person name="Jung M."/>
            <person name="Krespan W."/>
            <person name="Perry M."/>
            <person name="Gordon-Kamm B."/>
            <person name="Liao L."/>
            <person name="Kim S."/>
            <person name="Hendrick C."/>
            <person name="Zhao Z.Y."/>
            <person name="Dolan M."/>
            <person name="Chumley F."/>
            <person name="Tingey S.V."/>
            <person name="Tomb J.F."/>
            <person name="Gordon M.P."/>
            <person name="Olson M.V."/>
            <person name="Nester E.W."/>
        </authorList>
    </citation>
    <scope>NUCLEOTIDE SEQUENCE [LARGE SCALE GENOMIC DNA]</scope>
    <source>
        <strain evidence="5">C58 / ATCC 33970</strain>
    </source>
</reference>
<dbReference type="GO" id="GO:0051287">
    <property type="term" value="F:NAD binding"/>
    <property type="evidence" value="ECO:0007669"/>
    <property type="project" value="InterPro"/>
</dbReference>
<dbReference type="Gene3D" id="3.40.50.720">
    <property type="entry name" value="NAD(P)-binding Rossmann-like Domain"/>
    <property type="match status" value="2"/>
</dbReference>